<dbReference type="SUPFAM" id="SSF51658">
    <property type="entry name" value="Xylose isomerase-like"/>
    <property type="match status" value="1"/>
</dbReference>
<dbReference type="EMBL" id="FNIX01000022">
    <property type="protein sequence ID" value="SDP93618.1"/>
    <property type="molecule type" value="Genomic_DNA"/>
</dbReference>
<evidence type="ECO:0000259" key="1">
    <source>
        <dbReference type="Pfam" id="PF01261"/>
    </source>
</evidence>
<dbReference type="Gene3D" id="3.20.20.150">
    <property type="entry name" value="Divalent-metal-dependent TIM barrel enzymes"/>
    <property type="match status" value="1"/>
</dbReference>
<dbReference type="AlphaFoldDB" id="A0A1H0WSE5"/>
<dbReference type="STRING" id="641025.SAMN05421507_12264"/>
<keyword evidence="3" id="KW-1185">Reference proteome</keyword>
<evidence type="ECO:0000313" key="3">
    <source>
        <dbReference type="Proteomes" id="UP000199691"/>
    </source>
</evidence>
<reference evidence="3" key="1">
    <citation type="submission" date="2016-10" db="EMBL/GenBank/DDBJ databases">
        <authorList>
            <person name="Varghese N."/>
            <person name="Submissions S."/>
        </authorList>
    </citation>
    <scope>NUCLEOTIDE SEQUENCE [LARGE SCALE GENOMIC DNA]</scope>
    <source>
        <strain evidence="3">CGMCC 4.6609</strain>
    </source>
</reference>
<dbReference type="InterPro" id="IPR050312">
    <property type="entry name" value="IolE/XylAMocC-like"/>
</dbReference>
<feature type="domain" description="Xylose isomerase-like TIM barrel" evidence="1">
    <location>
        <begin position="34"/>
        <end position="263"/>
    </location>
</feature>
<dbReference type="PANTHER" id="PTHR12110">
    <property type="entry name" value="HYDROXYPYRUVATE ISOMERASE"/>
    <property type="match status" value="1"/>
</dbReference>
<dbReference type="PANTHER" id="PTHR12110:SF41">
    <property type="entry name" value="INOSOSE DEHYDRATASE"/>
    <property type="match status" value="1"/>
</dbReference>
<accession>A0A1H0WSE5</accession>
<dbReference type="InterPro" id="IPR036237">
    <property type="entry name" value="Xyl_isomerase-like_sf"/>
</dbReference>
<evidence type="ECO:0000313" key="2">
    <source>
        <dbReference type="EMBL" id="SDP93618.1"/>
    </source>
</evidence>
<dbReference type="InterPro" id="IPR013022">
    <property type="entry name" value="Xyl_isomerase-like_TIM-brl"/>
</dbReference>
<organism evidence="2 3">
    <name type="scientific">Lentzea jiangxiensis</name>
    <dbReference type="NCBI Taxonomy" id="641025"/>
    <lineage>
        <taxon>Bacteria</taxon>
        <taxon>Bacillati</taxon>
        <taxon>Actinomycetota</taxon>
        <taxon>Actinomycetes</taxon>
        <taxon>Pseudonocardiales</taxon>
        <taxon>Pseudonocardiaceae</taxon>
        <taxon>Lentzea</taxon>
    </lineage>
</organism>
<proteinExistence type="predicted"/>
<protein>
    <submittedName>
        <fullName evidence="2">D-psicose/D-tagatose/L-ribulose 3-epimerase</fullName>
    </submittedName>
</protein>
<gene>
    <name evidence="2" type="ORF">SAMN05421507_12264</name>
</gene>
<name>A0A1H0WSE5_9PSEU</name>
<dbReference type="Proteomes" id="UP000199691">
    <property type="component" value="Unassembled WGS sequence"/>
</dbReference>
<dbReference type="Pfam" id="PF01261">
    <property type="entry name" value="AP_endonuc_2"/>
    <property type="match status" value="1"/>
</dbReference>
<sequence length="291" mass="31218">MVGLTFSCMWDIGVNTWVWTSPLTDDGLAALAPKVREWGFDVIELPVEQPGDWDPRRAADLLAELNLRATVCLVMPPGRELVAADTVAETQDYLRRVVDVAAIVGSPVAAGPAYSSVGRTWRIDDRPRVYRELRANLRPVVEYAAQRGVRIAVEPLNRYETSLLNTVDQALEALDGLPAQGCGLALDTYHLNIEEAQPAKAILAAGSHIAHVQVCANDRGTPGRDHQDWSALLGALGDAGYRGPLCIESFTPDNAAIATAASIWRPLADSPDALAVEGLAFLHAAAAALAR</sequence>